<name>A0A087CHL2_9BIFI</name>
<protein>
    <recommendedName>
        <fullName evidence="9">Beta sliding clamp</fullName>
    </recommendedName>
</protein>
<dbReference type="Pfam" id="PF02768">
    <property type="entry name" value="DNA_pol3_beta_3"/>
    <property type="match status" value="1"/>
</dbReference>
<keyword evidence="4 9" id="KW-0808">Transferase</keyword>
<comment type="caution">
    <text evidence="13">The sequence shown here is derived from an EMBL/GenBank/DDBJ whole genome shotgun (WGS) entry which is preliminary data.</text>
</comment>
<evidence type="ECO:0000313" key="13">
    <source>
        <dbReference type="EMBL" id="KFI82762.1"/>
    </source>
</evidence>
<keyword evidence="6 9" id="KW-0235">DNA replication</keyword>
<evidence type="ECO:0000256" key="2">
    <source>
        <dbReference type="ARBA" id="ARBA00010752"/>
    </source>
</evidence>
<keyword evidence="7 9" id="KW-0239">DNA-directed DNA polymerase</keyword>
<comment type="subunit">
    <text evidence="9">Forms a ring-shaped head-to-tail homodimer around DNA.</text>
</comment>
<evidence type="ECO:0000256" key="3">
    <source>
        <dbReference type="ARBA" id="ARBA00022490"/>
    </source>
</evidence>
<dbReference type="InterPro" id="IPR022637">
    <property type="entry name" value="DNA_polIII_beta_cen"/>
</dbReference>
<dbReference type="GO" id="GO:0005737">
    <property type="term" value="C:cytoplasm"/>
    <property type="evidence" value="ECO:0007669"/>
    <property type="project" value="UniProtKB-SubCell"/>
</dbReference>
<reference evidence="13 14" key="1">
    <citation type="submission" date="2014-03" db="EMBL/GenBank/DDBJ databases">
        <title>Genomics of Bifidobacteria.</title>
        <authorList>
            <person name="Ventura M."/>
            <person name="Milani C."/>
            <person name="Lugli G.A."/>
        </authorList>
    </citation>
    <scope>NUCLEOTIDE SEQUENCE [LARGE SCALE GENOMIC DNA]</scope>
    <source>
        <strain evidence="13 14">LMG 21775</strain>
    </source>
</reference>
<keyword evidence="8" id="KW-0238">DNA-binding</keyword>
<dbReference type="GO" id="GO:0003887">
    <property type="term" value="F:DNA-directed DNA polymerase activity"/>
    <property type="evidence" value="ECO:0007669"/>
    <property type="project" value="UniProtKB-UniRule"/>
</dbReference>
<dbReference type="EMBL" id="JGZI01000008">
    <property type="protein sequence ID" value="KFI82762.1"/>
    <property type="molecule type" value="Genomic_DNA"/>
</dbReference>
<evidence type="ECO:0000259" key="10">
    <source>
        <dbReference type="Pfam" id="PF00712"/>
    </source>
</evidence>
<dbReference type="SUPFAM" id="SSF55979">
    <property type="entry name" value="DNA clamp"/>
    <property type="match status" value="3"/>
</dbReference>
<dbReference type="GO" id="GO:0008408">
    <property type="term" value="F:3'-5' exonuclease activity"/>
    <property type="evidence" value="ECO:0007669"/>
    <property type="project" value="InterPro"/>
</dbReference>
<dbReference type="CDD" id="cd00140">
    <property type="entry name" value="beta_clamp"/>
    <property type="match status" value="1"/>
</dbReference>
<evidence type="ECO:0000256" key="1">
    <source>
        <dbReference type="ARBA" id="ARBA00004496"/>
    </source>
</evidence>
<feature type="domain" description="DNA polymerase III beta sliding clamp C-terminal" evidence="12">
    <location>
        <begin position="247"/>
        <end position="358"/>
    </location>
</feature>
<comment type="subcellular location">
    <subcellularLocation>
        <location evidence="1 9">Cytoplasm</location>
    </subcellularLocation>
</comment>
<dbReference type="GO" id="GO:0003677">
    <property type="term" value="F:DNA binding"/>
    <property type="evidence" value="ECO:0007669"/>
    <property type="project" value="UniProtKB-UniRule"/>
</dbReference>
<comment type="similarity">
    <text evidence="2 9">Belongs to the beta sliding clamp family.</text>
</comment>
<evidence type="ECO:0000256" key="4">
    <source>
        <dbReference type="ARBA" id="ARBA00022679"/>
    </source>
</evidence>
<evidence type="ECO:0000256" key="8">
    <source>
        <dbReference type="ARBA" id="ARBA00023125"/>
    </source>
</evidence>
<dbReference type="Gene3D" id="3.10.150.10">
    <property type="entry name" value="DNA Polymerase III, subunit A, domain 2"/>
    <property type="match status" value="3"/>
</dbReference>
<dbReference type="OrthoDB" id="468978at2"/>
<dbReference type="InterPro" id="IPR022634">
    <property type="entry name" value="DNA_polIII_beta_N"/>
</dbReference>
<sequence length="374" mass="40654">MKVEINSTALADAVAWATRVIPARPATPILSGIRLEAIDGTLQLSAFDYEVSARHHIEAGIDESGSALVLGKLLADITKSLPSEKTYLSTDDSKMTITSGKSTFSLQLMPEAEYPDLPVVPAPLGQVDAQTFSQAISQATVAVSREENRPVLTGVKIDFSGSRVVMTATDRFRLSRSSFSWTPQQADVSTITLVRGSLLRDTARAVDEHQNVIIDFSPDTPTLLGFENAGRVSTSQLIDGEFPSVDRLFSDEYPIHAIISKQDLIDAIKRVSLVTERNAPIRMVFSGQELALSAGAADESQASETLDIDMDGEDITVAFNPGYLIEGLSAITEPFVRMKMTTAVKAVEFNGQQEADSEESLDYRYLLVPMRFTA</sequence>
<proteinExistence type="inferred from homology"/>
<dbReference type="GO" id="GO:0009360">
    <property type="term" value="C:DNA polymerase III complex"/>
    <property type="evidence" value="ECO:0007669"/>
    <property type="project" value="InterPro"/>
</dbReference>
<evidence type="ECO:0000256" key="5">
    <source>
        <dbReference type="ARBA" id="ARBA00022695"/>
    </source>
</evidence>
<dbReference type="Proteomes" id="UP000029050">
    <property type="component" value="Unassembled WGS sequence"/>
</dbReference>
<evidence type="ECO:0000259" key="11">
    <source>
        <dbReference type="Pfam" id="PF02767"/>
    </source>
</evidence>
<dbReference type="PANTHER" id="PTHR30478:SF0">
    <property type="entry name" value="BETA SLIDING CLAMP"/>
    <property type="match status" value="1"/>
</dbReference>
<evidence type="ECO:0000256" key="6">
    <source>
        <dbReference type="ARBA" id="ARBA00022705"/>
    </source>
</evidence>
<dbReference type="eggNOG" id="COG0592">
    <property type="taxonomic scope" value="Bacteria"/>
</dbReference>
<dbReference type="InterPro" id="IPR001001">
    <property type="entry name" value="DNA_polIII_beta"/>
</dbReference>
<dbReference type="STRING" id="218140.BPSY_0554"/>
<organism evidence="13 14">
    <name type="scientific">Bifidobacterium psychraerophilum</name>
    <dbReference type="NCBI Taxonomy" id="218140"/>
    <lineage>
        <taxon>Bacteria</taxon>
        <taxon>Bacillati</taxon>
        <taxon>Actinomycetota</taxon>
        <taxon>Actinomycetes</taxon>
        <taxon>Bifidobacteriales</taxon>
        <taxon>Bifidobacteriaceae</taxon>
        <taxon>Bifidobacterium</taxon>
    </lineage>
</organism>
<evidence type="ECO:0000259" key="12">
    <source>
        <dbReference type="Pfam" id="PF02768"/>
    </source>
</evidence>
<dbReference type="PANTHER" id="PTHR30478">
    <property type="entry name" value="DNA POLYMERASE III SUBUNIT BETA"/>
    <property type="match status" value="1"/>
</dbReference>
<keyword evidence="3 9" id="KW-0963">Cytoplasm</keyword>
<keyword evidence="14" id="KW-1185">Reference proteome</keyword>
<evidence type="ECO:0000313" key="14">
    <source>
        <dbReference type="Proteomes" id="UP000029050"/>
    </source>
</evidence>
<feature type="domain" description="DNA polymerase III beta sliding clamp central" evidence="11">
    <location>
        <begin position="127"/>
        <end position="243"/>
    </location>
</feature>
<dbReference type="GO" id="GO:0006271">
    <property type="term" value="P:DNA strand elongation involved in DNA replication"/>
    <property type="evidence" value="ECO:0007669"/>
    <property type="project" value="TreeGrafter"/>
</dbReference>
<dbReference type="GeneID" id="98299765"/>
<feature type="domain" description="DNA polymerase III beta sliding clamp N-terminal" evidence="10">
    <location>
        <begin position="1"/>
        <end position="118"/>
    </location>
</feature>
<dbReference type="Pfam" id="PF00712">
    <property type="entry name" value="DNA_pol3_beta"/>
    <property type="match status" value="1"/>
</dbReference>
<evidence type="ECO:0000256" key="9">
    <source>
        <dbReference type="PIRNR" id="PIRNR000804"/>
    </source>
</evidence>
<dbReference type="NCBIfam" id="TIGR00663">
    <property type="entry name" value="dnan"/>
    <property type="match status" value="1"/>
</dbReference>
<dbReference type="RefSeq" id="WP_033496881.1">
    <property type="nucleotide sequence ID" value="NZ_BAABVZ010000001.1"/>
</dbReference>
<dbReference type="PIRSF" id="PIRSF000804">
    <property type="entry name" value="DNA_pol_III_b"/>
    <property type="match status" value="1"/>
</dbReference>
<dbReference type="InterPro" id="IPR046938">
    <property type="entry name" value="DNA_clamp_sf"/>
</dbReference>
<dbReference type="AlphaFoldDB" id="A0A087CHL2"/>
<keyword evidence="5 9" id="KW-0548">Nucleotidyltransferase</keyword>
<comment type="function">
    <text evidence="9">Confers DNA tethering and processivity to DNA polymerases and other proteins. Acts as a clamp, forming a ring around DNA (a reaction catalyzed by the clamp-loading complex) which diffuses in an ATP-independent manner freely and bidirectionally along dsDNA. Initially characterized for its ability to contact the catalytic subunit of DNA polymerase III (Pol III), a complex, multichain enzyme responsible for most of the replicative synthesis in bacteria; Pol III exhibits 3'-5' exonuclease proofreading activity. The beta chain is required for initiation of replication as well as for processivity of DNA replication.</text>
</comment>
<dbReference type="SMART" id="SM00480">
    <property type="entry name" value="POL3Bc"/>
    <property type="match status" value="1"/>
</dbReference>
<gene>
    <name evidence="13" type="ORF">BPSY_0554</name>
</gene>
<dbReference type="InterPro" id="IPR022635">
    <property type="entry name" value="DNA_polIII_beta_C"/>
</dbReference>
<dbReference type="Pfam" id="PF02767">
    <property type="entry name" value="DNA_pol3_beta_2"/>
    <property type="match status" value="1"/>
</dbReference>
<evidence type="ECO:0000256" key="7">
    <source>
        <dbReference type="ARBA" id="ARBA00022932"/>
    </source>
</evidence>
<accession>A0A087CHL2</accession>